<dbReference type="AlphaFoldDB" id="A0A919YKG6"/>
<comment type="caution">
    <text evidence="1">The sequence shown here is derived from an EMBL/GenBank/DDBJ whole genome shotgun (WGS) entry which is preliminary data.</text>
</comment>
<evidence type="ECO:0000313" key="2">
    <source>
        <dbReference type="Proteomes" id="UP000683139"/>
    </source>
</evidence>
<dbReference type="EMBL" id="BOSE01000001">
    <property type="protein sequence ID" value="GIP15105.1"/>
    <property type="molecule type" value="Genomic_DNA"/>
</dbReference>
<organism evidence="1 2">
    <name type="scientific">Paenibacillus montaniterrae</name>
    <dbReference type="NCBI Taxonomy" id="429341"/>
    <lineage>
        <taxon>Bacteria</taxon>
        <taxon>Bacillati</taxon>
        <taxon>Bacillota</taxon>
        <taxon>Bacilli</taxon>
        <taxon>Bacillales</taxon>
        <taxon>Paenibacillaceae</taxon>
        <taxon>Paenibacillus</taxon>
    </lineage>
</organism>
<accession>A0A919YKG6</accession>
<dbReference type="Proteomes" id="UP000683139">
    <property type="component" value="Unassembled WGS sequence"/>
</dbReference>
<sequence length="57" mass="6573">MRNKMNFMTSFGKQLAKLSRNNSRAPECRVAGYPYFKFTRQGDAPPDYTKFYSIAIG</sequence>
<reference evidence="1" key="1">
    <citation type="submission" date="2021-03" db="EMBL/GenBank/DDBJ databases">
        <title>Antimicrobial resistance genes in bacteria isolated from Japanese honey, and their potential for conferring macrolide and lincosamide resistance in the American foulbrood pathogen Paenibacillus larvae.</title>
        <authorList>
            <person name="Okamoto M."/>
            <person name="Kumagai M."/>
            <person name="Kanamori H."/>
            <person name="Takamatsu D."/>
        </authorList>
    </citation>
    <scope>NUCLEOTIDE SEQUENCE</scope>
    <source>
        <strain evidence="1">J40TS1</strain>
    </source>
</reference>
<proteinExistence type="predicted"/>
<evidence type="ECO:0000313" key="1">
    <source>
        <dbReference type="EMBL" id="GIP15105.1"/>
    </source>
</evidence>
<gene>
    <name evidence="1" type="ORF">J40TS1_07470</name>
</gene>
<name>A0A919YKG6_9BACL</name>
<keyword evidence="2" id="KW-1185">Reference proteome</keyword>
<protein>
    <submittedName>
        <fullName evidence="1">Uncharacterized protein</fullName>
    </submittedName>
</protein>